<evidence type="ECO:0000256" key="3">
    <source>
        <dbReference type="ARBA" id="ARBA00022833"/>
    </source>
</evidence>
<reference evidence="7" key="1">
    <citation type="journal article" date="2023" name="Insect Mol. Biol.">
        <title>Genome sequencing provides insights into the evolution of gene families encoding plant cell wall-degrading enzymes in longhorned beetles.</title>
        <authorList>
            <person name="Shin N.R."/>
            <person name="Okamura Y."/>
            <person name="Kirsch R."/>
            <person name="Pauchet Y."/>
        </authorList>
    </citation>
    <scope>NUCLEOTIDE SEQUENCE</scope>
    <source>
        <strain evidence="7">MMC_N1</strain>
    </source>
</reference>
<dbReference type="InterPro" id="IPR006612">
    <property type="entry name" value="THAP_Znf"/>
</dbReference>
<dbReference type="InterPro" id="IPR026516">
    <property type="entry name" value="THAP1/10"/>
</dbReference>
<protein>
    <recommendedName>
        <fullName evidence="6">THAP-type domain-containing protein</fullName>
    </recommendedName>
</protein>
<dbReference type="PANTHER" id="PTHR46600">
    <property type="entry name" value="THAP DOMAIN-CONTAINING"/>
    <property type="match status" value="1"/>
</dbReference>
<dbReference type="Gene3D" id="6.20.210.20">
    <property type="entry name" value="THAP domain"/>
    <property type="match status" value="1"/>
</dbReference>
<dbReference type="InterPro" id="IPR038441">
    <property type="entry name" value="THAP_Znf_sf"/>
</dbReference>
<evidence type="ECO:0000256" key="2">
    <source>
        <dbReference type="ARBA" id="ARBA00022771"/>
    </source>
</evidence>
<dbReference type="Proteomes" id="UP001162164">
    <property type="component" value="Unassembled WGS sequence"/>
</dbReference>
<evidence type="ECO:0000256" key="5">
    <source>
        <dbReference type="PROSITE-ProRule" id="PRU00309"/>
    </source>
</evidence>
<name>A0ABQ9JBF0_9CUCU</name>
<accession>A0ABQ9JBF0</accession>
<keyword evidence="3" id="KW-0862">Zinc</keyword>
<dbReference type="EMBL" id="JAPWTJ010000811">
    <property type="protein sequence ID" value="KAJ8975513.1"/>
    <property type="molecule type" value="Genomic_DNA"/>
</dbReference>
<evidence type="ECO:0000313" key="7">
    <source>
        <dbReference type="EMBL" id="KAJ8975513.1"/>
    </source>
</evidence>
<evidence type="ECO:0000313" key="8">
    <source>
        <dbReference type="Proteomes" id="UP001162164"/>
    </source>
</evidence>
<dbReference type="PANTHER" id="PTHR46600:SF11">
    <property type="entry name" value="THAP DOMAIN-CONTAINING PROTEIN 10"/>
    <property type="match status" value="1"/>
</dbReference>
<comment type="caution">
    <text evidence="7">The sequence shown here is derived from an EMBL/GenBank/DDBJ whole genome shotgun (WGS) entry which is preliminary data.</text>
</comment>
<keyword evidence="4 5" id="KW-0238">DNA-binding</keyword>
<keyword evidence="2 5" id="KW-0863">Zinc-finger</keyword>
<dbReference type="Pfam" id="PF05485">
    <property type="entry name" value="THAP"/>
    <property type="match status" value="1"/>
</dbReference>
<dbReference type="SUPFAM" id="SSF57716">
    <property type="entry name" value="Glucocorticoid receptor-like (DNA-binding domain)"/>
    <property type="match status" value="1"/>
</dbReference>
<evidence type="ECO:0000259" key="6">
    <source>
        <dbReference type="PROSITE" id="PS50950"/>
    </source>
</evidence>
<evidence type="ECO:0000256" key="4">
    <source>
        <dbReference type="ARBA" id="ARBA00023125"/>
    </source>
</evidence>
<keyword evidence="8" id="KW-1185">Reference proteome</keyword>
<organism evidence="7 8">
    <name type="scientific">Molorchus minor</name>
    <dbReference type="NCBI Taxonomy" id="1323400"/>
    <lineage>
        <taxon>Eukaryota</taxon>
        <taxon>Metazoa</taxon>
        <taxon>Ecdysozoa</taxon>
        <taxon>Arthropoda</taxon>
        <taxon>Hexapoda</taxon>
        <taxon>Insecta</taxon>
        <taxon>Pterygota</taxon>
        <taxon>Neoptera</taxon>
        <taxon>Endopterygota</taxon>
        <taxon>Coleoptera</taxon>
        <taxon>Polyphaga</taxon>
        <taxon>Cucujiformia</taxon>
        <taxon>Chrysomeloidea</taxon>
        <taxon>Cerambycidae</taxon>
        <taxon>Lamiinae</taxon>
        <taxon>Monochamini</taxon>
        <taxon>Molorchus</taxon>
    </lineage>
</organism>
<feature type="domain" description="THAP-type" evidence="6">
    <location>
        <begin position="1"/>
        <end position="90"/>
    </location>
</feature>
<sequence>MPAVTRKCIVQSCTNNSKDNPTKIFLTVPKDENRRNDWIRALNLIKITDNGRYTVCEDHFDLEKDSTNWMFYKIMGKKLMLKSDVVPHKNLEIATTTIGSQLTDSEKKT</sequence>
<gene>
    <name evidence="7" type="ORF">NQ317_010628</name>
</gene>
<evidence type="ECO:0000256" key="1">
    <source>
        <dbReference type="ARBA" id="ARBA00022723"/>
    </source>
</evidence>
<dbReference type="PROSITE" id="PS50950">
    <property type="entry name" value="ZF_THAP"/>
    <property type="match status" value="1"/>
</dbReference>
<proteinExistence type="predicted"/>
<dbReference type="SMART" id="SM00980">
    <property type="entry name" value="THAP"/>
    <property type="match status" value="1"/>
</dbReference>
<keyword evidence="1" id="KW-0479">Metal-binding</keyword>